<dbReference type="AlphaFoldDB" id="A0A1C4XF85"/>
<evidence type="ECO:0000259" key="5">
    <source>
        <dbReference type="PROSITE" id="PS51078"/>
    </source>
</evidence>
<dbReference type="InterPro" id="IPR036388">
    <property type="entry name" value="WH-like_DNA-bd_sf"/>
</dbReference>
<dbReference type="PANTHER" id="PTHR30136:SF8">
    <property type="entry name" value="TRANSCRIPTIONAL REGULATORY PROTEIN"/>
    <property type="match status" value="1"/>
</dbReference>
<evidence type="ECO:0000256" key="2">
    <source>
        <dbReference type="ARBA" id="ARBA00023125"/>
    </source>
</evidence>
<dbReference type="STRING" id="121616.GA0070216_104321"/>
<dbReference type="GO" id="GO:0045892">
    <property type="term" value="P:negative regulation of DNA-templated transcription"/>
    <property type="evidence" value="ECO:0007669"/>
    <property type="project" value="TreeGrafter"/>
</dbReference>
<dbReference type="Pfam" id="PF01614">
    <property type="entry name" value="IclR_C"/>
    <property type="match status" value="1"/>
</dbReference>
<dbReference type="InterPro" id="IPR029016">
    <property type="entry name" value="GAF-like_dom_sf"/>
</dbReference>
<feature type="domain" description="IclR-ED" evidence="5">
    <location>
        <begin position="83"/>
        <end position="255"/>
    </location>
</feature>
<evidence type="ECO:0000259" key="4">
    <source>
        <dbReference type="PROSITE" id="PS51077"/>
    </source>
</evidence>
<dbReference type="SUPFAM" id="SSF55781">
    <property type="entry name" value="GAF domain-like"/>
    <property type="match status" value="1"/>
</dbReference>
<dbReference type="PANTHER" id="PTHR30136">
    <property type="entry name" value="HELIX-TURN-HELIX TRANSCRIPTIONAL REGULATOR, ICLR FAMILY"/>
    <property type="match status" value="1"/>
</dbReference>
<feature type="domain" description="HTH iclR-type" evidence="4">
    <location>
        <begin position="20"/>
        <end position="82"/>
    </location>
</feature>
<sequence>MRGDAVTGGVDEPAGDAPAIQTVQRAATILQAFSVERPRLTLAELTADLAISRATAHRYARALRAANLLRFDVATATYTLGPQVLAMEAAARAALPIVTAAEPYLDRLTRLTNQTSMLSVWNGEVPTVVRCMDNTSGDVRLSVRTGSPLDLLRSAQGRVFCAYLSAAEAPAVARQLRLSAGLRVVVEQVRRDGFAANSPEDFGVRVLAAPVFERTQVVAALAVLGTSTTLSGAVEAAAADSVVLVARELSEALGAG</sequence>
<keyword evidence="3" id="KW-0804">Transcription</keyword>
<dbReference type="PROSITE" id="PS51077">
    <property type="entry name" value="HTH_ICLR"/>
    <property type="match status" value="1"/>
</dbReference>
<accession>A0A1C4XF85</accession>
<name>A0A1C4XF85_9ACTN</name>
<dbReference type="SUPFAM" id="SSF46785">
    <property type="entry name" value="Winged helix' DNA-binding domain"/>
    <property type="match status" value="1"/>
</dbReference>
<dbReference type="InterPro" id="IPR050707">
    <property type="entry name" value="HTH_MetabolicPath_Reg"/>
</dbReference>
<evidence type="ECO:0000313" key="7">
    <source>
        <dbReference type="Proteomes" id="UP000198797"/>
    </source>
</evidence>
<dbReference type="PROSITE" id="PS51078">
    <property type="entry name" value="ICLR_ED"/>
    <property type="match status" value="1"/>
</dbReference>
<keyword evidence="7" id="KW-1185">Reference proteome</keyword>
<dbReference type="Proteomes" id="UP000198797">
    <property type="component" value="Unassembled WGS sequence"/>
</dbReference>
<dbReference type="EMBL" id="FMCU01000004">
    <property type="protein sequence ID" value="SCF06791.1"/>
    <property type="molecule type" value="Genomic_DNA"/>
</dbReference>
<dbReference type="SMART" id="SM00346">
    <property type="entry name" value="HTH_ICLR"/>
    <property type="match status" value="1"/>
</dbReference>
<dbReference type="Pfam" id="PF09339">
    <property type="entry name" value="HTH_IclR"/>
    <property type="match status" value="1"/>
</dbReference>
<gene>
    <name evidence="6" type="ORF">GA0070216_104321</name>
</gene>
<evidence type="ECO:0000256" key="1">
    <source>
        <dbReference type="ARBA" id="ARBA00023015"/>
    </source>
</evidence>
<proteinExistence type="predicted"/>
<evidence type="ECO:0000256" key="3">
    <source>
        <dbReference type="ARBA" id="ARBA00023163"/>
    </source>
</evidence>
<dbReference type="Gene3D" id="1.10.10.10">
    <property type="entry name" value="Winged helix-like DNA-binding domain superfamily/Winged helix DNA-binding domain"/>
    <property type="match status" value="1"/>
</dbReference>
<dbReference type="InterPro" id="IPR005471">
    <property type="entry name" value="Tscrpt_reg_IclR_N"/>
</dbReference>
<keyword evidence="1" id="KW-0805">Transcription regulation</keyword>
<dbReference type="Gene3D" id="3.30.450.40">
    <property type="match status" value="1"/>
</dbReference>
<dbReference type="GO" id="GO:0003700">
    <property type="term" value="F:DNA-binding transcription factor activity"/>
    <property type="evidence" value="ECO:0007669"/>
    <property type="project" value="TreeGrafter"/>
</dbReference>
<dbReference type="InterPro" id="IPR014757">
    <property type="entry name" value="Tscrpt_reg_IclR_C"/>
</dbReference>
<dbReference type="OrthoDB" id="4474604at2"/>
<dbReference type="InterPro" id="IPR036390">
    <property type="entry name" value="WH_DNA-bd_sf"/>
</dbReference>
<evidence type="ECO:0000313" key="6">
    <source>
        <dbReference type="EMBL" id="SCF06791.1"/>
    </source>
</evidence>
<reference evidence="7" key="1">
    <citation type="submission" date="2016-06" db="EMBL/GenBank/DDBJ databases">
        <authorList>
            <person name="Varghese N."/>
            <person name="Submissions Spin"/>
        </authorList>
    </citation>
    <scope>NUCLEOTIDE SEQUENCE [LARGE SCALE GENOMIC DNA]</scope>
    <source>
        <strain evidence="7">DSM 44100</strain>
    </source>
</reference>
<organism evidence="6 7">
    <name type="scientific">Micromonospora matsumotoense</name>
    <dbReference type="NCBI Taxonomy" id="121616"/>
    <lineage>
        <taxon>Bacteria</taxon>
        <taxon>Bacillati</taxon>
        <taxon>Actinomycetota</taxon>
        <taxon>Actinomycetes</taxon>
        <taxon>Micromonosporales</taxon>
        <taxon>Micromonosporaceae</taxon>
        <taxon>Micromonospora</taxon>
    </lineage>
</organism>
<keyword evidence="2" id="KW-0238">DNA-binding</keyword>
<protein>
    <submittedName>
        <fullName evidence="6">Transcriptional regulator, IclR family</fullName>
    </submittedName>
</protein>
<dbReference type="GO" id="GO:0003677">
    <property type="term" value="F:DNA binding"/>
    <property type="evidence" value="ECO:0007669"/>
    <property type="project" value="UniProtKB-KW"/>
</dbReference>